<dbReference type="RefSeq" id="WP_053595640.1">
    <property type="nucleotide sequence ID" value="NZ_CP067341.1"/>
</dbReference>
<feature type="coiled-coil region" evidence="1">
    <location>
        <begin position="511"/>
        <end position="592"/>
    </location>
</feature>
<accession>A0ABX7AN23</accession>
<name>A0ABX7AN23_9BACI</name>
<reference evidence="3 4" key="1">
    <citation type="submission" date="2020-01" db="EMBL/GenBank/DDBJ databases">
        <authorList>
            <person name="Liu G."/>
            <person name="Liu B."/>
        </authorList>
    </citation>
    <scope>NUCLEOTIDE SEQUENCE [LARGE SCALE GENOMIC DNA]</scope>
    <source>
        <strain evidence="3 4">FJAT-51161</strain>
    </source>
</reference>
<dbReference type="Pfam" id="PF10145">
    <property type="entry name" value="PhageMin_Tail"/>
    <property type="match status" value="1"/>
</dbReference>
<protein>
    <submittedName>
        <fullName evidence="3">Phage tail tape measure protein</fullName>
    </submittedName>
</protein>
<gene>
    <name evidence="3" type="ORF">FJQ98_16785</name>
</gene>
<proteinExistence type="predicted"/>
<evidence type="ECO:0000313" key="3">
    <source>
        <dbReference type="EMBL" id="QQP10901.1"/>
    </source>
</evidence>
<evidence type="ECO:0000259" key="2">
    <source>
        <dbReference type="Pfam" id="PF10145"/>
    </source>
</evidence>
<sequence length="803" mass="89216">MATKNPIELLIALGVNDSSSKNNIQSYLDKLKKDLKLDVELNAIKGNGNTFENMRKEIESLQKQVTQLNQELSNVGSKKSHSPTLAQGIKQDVVESMKSLDQLKNHVKQQNGEYKIKTVVDSQGIEKIDAVVTRVKTGLNQIQETQLKPILDPSGTLVGLKQINQTVHNISSKDLKVNVTKGIEELNKFARQGELSKEKYEQFRNSISSSINNTELNKVLESMRSINKETTHENKMQNSMANINQQAIELSQKLNQFTKDKNNAFNPVVVDKFLSRLDKVAGSNFDSITGMKSANRDFSSVEKEINTYIKLQEKYKSVTDNLELLQRQGKITSSDLAKFTQDAKLATTVTELGNLNKEINKFAKNTQIDAQTSNAFKNIGNEVERLNSKLKNVTNGFNVPSSNTLFTKIKSDIDSINNMKINTPEDIKTLNKLISDTSKNIRQLGQDSNSLKQFETKTREINDLLQKMKESGLLTNKEISKFADSLSRIETGNLAHVNNLLTQMSTKFDKLKNSEKNLDTFEKQQNSLSRLNSELTRTEKLFPRTMDKSKAEELRKEIEKLSKLNIINPTSLKNSQKEIDALKEKVKQFHAESTQAAKGSTGVMEAFGVAMQKFPIWMSASTIFYGTVRTAKEFASILVDIDSKLVSIQKVVDDGTDIGAVFDRATQSAEAYGQSISKALDAYIEFSRQGYKGDELGTLADAGLVASNVGEITAQAASEYMTASLVQWKKDASEAMGIIDSWNNISNNFATTTEKLAKGQSRAGATARAMGLEFDQLNAIVGTVTASTKQSGKLHRPFAQRCA</sequence>
<keyword evidence="1" id="KW-0175">Coiled coil</keyword>
<dbReference type="NCBIfam" id="TIGR01760">
    <property type="entry name" value="tape_meas_TP901"/>
    <property type="match status" value="1"/>
</dbReference>
<dbReference type="InterPro" id="IPR010090">
    <property type="entry name" value="Phage_tape_meas"/>
</dbReference>
<evidence type="ECO:0000313" key="4">
    <source>
        <dbReference type="Proteomes" id="UP000596049"/>
    </source>
</evidence>
<evidence type="ECO:0000256" key="1">
    <source>
        <dbReference type="SAM" id="Coils"/>
    </source>
</evidence>
<organism evidence="3 4">
    <name type="scientific">Lysinibacillus agricola</name>
    <dbReference type="NCBI Taxonomy" id="2590012"/>
    <lineage>
        <taxon>Bacteria</taxon>
        <taxon>Bacillati</taxon>
        <taxon>Bacillota</taxon>
        <taxon>Bacilli</taxon>
        <taxon>Bacillales</taxon>
        <taxon>Bacillaceae</taxon>
        <taxon>Lysinibacillus</taxon>
    </lineage>
</organism>
<dbReference type="Proteomes" id="UP000596049">
    <property type="component" value="Chromosome"/>
</dbReference>
<keyword evidence="4" id="KW-1185">Reference proteome</keyword>
<dbReference type="EMBL" id="CP067341">
    <property type="protein sequence ID" value="QQP10901.1"/>
    <property type="molecule type" value="Genomic_DNA"/>
</dbReference>
<feature type="coiled-coil region" evidence="1">
    <location>
        <begin position="51"/>
        <end position="78"/>
    </location>
</feature>
<feature type="domain" description="Phage tail tape measure protein" evidence="2">
    <location>
        <begin position="667"/>
        <end position="791"/>
    </location>
</feature>